<proteinExistence type="inferred from homology"/>
<dbReference type="GO" id="GO:0043590">
    <property type="term" value="C:bacterial nucleoid"/>
    <property type="evidence" value="ECO:0007669"/>
    <property type="project" value="TreeGrafter"/>
</dbReference>
<evidence type="ECO:0000313" key="10">
    <source>
        <dbReference type="Proteomes" id="UP000477083"/>
    </source>
</evidence>
<keyword evidence="5 7" id="KW-0234">DNA repair</keyword>
<dbReference type="Pfam" id="PF02565">
    <property type="entry name" value="RecO_C"/>
    <property type="match status" value="1"/>
</dbReference>
<dbReference type="SUPFAM" id="SSF57863">
    <property type="entry name" value="ArfGap/RecO-like zinc finger"/>
    <property type="match status" value="1"/>
</dbReference>
<comment type="caution">
    <text evidence="9">The sequence shown here is derived from an EMBL/GenBank/DDBJ whole genome shotgun (WGS) entry which is preliminary data.</text>
</comment>
<name>A0A6L8VDZ7_9RHOB</name>
<keyword evidence="3 7" id="KW-0227">DNA damage</keyword>
<evidence type="ECO:0000256" key="4">
    <source>
        <dbReference type="ARBA" id="ARBA00023172"/>
    </source>
</evidence>
<dbReference type="Gene3D" id="2.40.50.140">
    <property type="entry name" value="Nucleic acid-binding proteins"/>
    <property type="match status" value="1"/>
</dbReference>
<dbReference type="Proteomes" id="UP000477083">
    <property type="component" value="Unassembled WGS sequence"/>
</dbReference>
<dbReference type="Pfam" id="PF11967">
    <property type="entry name" value="RecO_N"/>
    <property type="match status" value="1"/>
</dbReference>
<feature type="domain" description="DNA replication/recombination mediator RecO N-terminal" evidence="8">
    <location>
        <begin position="1"/>
        <end position="76"/>
    </location>
</feature>
<sequence>MDWRDQGMLLSVRTHGETSAIIEVFTAQHGRHAGVVRGGVSRKIAPILQPGAQLDVAWRARLEDHIGAFTVEPLQSRTGVLSDRLALLGLNAVCALLHFVLPEREPHPALYVGSLALMDALAAGDDWVPRYLRWEMALLEELGFGLDLGRCAVTGGREDLAFVSPKTGRAVSREGAGEWAARLLPLPGVLMGQGGGSPSELADGLCTTGHFLEHRVAPALGNRPLPEARRRLVEALARAGRD</sequence>
<dbReference type="InterPro" id="IPR003717">
    <property type="entry name" value="RecO"/>
</dbReference>
<dbReference type="Gene3D" id="1.20.1440.120">
    <property type="entry name" value="Recombination protein O, C-terminal domain"/>
    <property type="match status" value="1"/>
</dbReference>
<evidence type="ECO:0000313" key="9">
    <source>
        <dbReference type="EMBL" id="MZQ87951.1"/>
    </source>
</evidence>
<dbReference type="HAMAP" id="MF_00201">
    <property type="entry name" value="RecO"/>
    <property type="match status" value="1"/>
</dbReference>
<dbReference type="InterPro" id="IPR012340">
    <property type="entry name" value="NA-bd_OB-fold"/>
</dbReference>
<dbReference type="OrthoDB" id="9804792at2"/>
<reference evidence="9 10" key="1">
    <citation type="submission" date="2020-01" db="EMBL/GenBank/DDBJ databases">
        <title>Frigidibacter albus SP32T (=CGMCC 1.13995T).</title>
        <authorList>
            <person name="Liao X."/>
        </authorList>
    </citation>
    <scope>NUCLEOTIDE SEQUENCE [LARGE SCALE GENOMIC DNA]</scope>
    <source>
        <strain evidence="9 10">SP32</strain>
    </source>
</reference>
<dbReference type="GO" id="GO:0006302">
    <property type="term" value="P:double-strand break repair"/>
    <property type="evidence" value="ECO:0007669"/>
    <property type="project" value="TreeGrafter"/>
</dbReference>
<dbReference type="PANTHER" id="PTHR33991">
    <property type="entry name" value="DNA REPAIR PROTEIN RECO"/>
    <property type="match status" value="1"/>
</dbReference>
<evidence type="ECO:0000256" key="1">
    <source>
        <dbReference type="ARBA" id="ARBA00007452"/>
    </source>
</evidence>
<dbReference type="EMBL" id="WWNR01000001">
    <property type="protein sequence ID" value="MZQ87951.1"/>
    <property type="molecule type" value="Genomic_DNA"/>
</dbReference>
<dbReference type="GO" id="GO:0006310">
    <property type="term" value="P:DNA recombination"/>
    <property type="evidence" value="ECO:0007669"/>
    <property type="project" value="UniProtKB-UniRule"/>
</dbReference>
<dbReference type="InterPro" id="IPR042242">
    <property type="entry name" value="RecO_C"/>
</dbReference>
<dbReference type="AlphaFoldDB" id="A0A6L8VDZ7"/>
<evidence type="ECO:0000256" key="6">
    <source>
        <dbReference type="ARBA" id="ARBA00033409"/>
    </source>
</evidence>
<dbReference type="RefSeq" id="WP_161343016.1">
    <property type="nucleotide sequence ID" value="NZ_BMGW01000001.1"/>
</dbReference>
<dbReference type="PANTHER" id="PTHR33991:SF1">
    <property type="entry name" value="DNA REPAIR PROTEIN RECO"/>
    <property type="match status" value="1"/>
</dbReference>
<comment type="function">
    <text evidence="7">Involved in DNA repair and RecF pathway recombination.</text>
</comment>
<evidence type="ECO:0000256" key="3">
    <source>
        <dbReference type="ARBA" id="ARBA00022763"/>
    </source>
</evidence>
<organism evidence="9 10">
    <name type="scientific">Frigidibacter albus</name>
    <dbReference type="NCBI Taxonomy" id="1465486"/>
    <lineage>
        <taxon>Bacteria</taxon>
        <taxon>Pseudomonadati</taxon>
        <taxon>Pseudomonadota</taxon>
        <taxon>Alphaproteobacteria</taxon>
        <taxon>Rhodobacterales</taxon>
        <taxon>Paracoccaceae</taxon>
        <taxon>Frigidibacter</taxon>
    </lineage>
</organism>
<dbReference type="InterPro" id="IPR022572">
    <property type="entry name" value="DNA_rep/recomb_RecO_N"/>
</dbReference>
<accession>A0A6L8VDZ7</accession>
<dbReference type="NCBIfam" id="TIGR00613">
    <property type="entry name" value="reco"/>
    <property type="match status" value="1"/>
</dbReference>
<gene>
    <name evidence="7 9" type="primary">recO</name>
    <name evidence="9" type="ORF">GS660_02415</name>
</gene>
<keyword evidence="10" id="KW-1185">Reference proteome</keyword>
<dbReference type="SUPFAM" id="SSF50249">
    <property type="entry name" value="Nucleic acid-binding proteins"/>
    <property type="match status" value="1"/>
</dbReference>
<comment type="similarity">
    <text evidence="1 7">Belongs to the RecO family.</text>
</comment>
<evidence type="ECO:0000259" key="8">
    <source>
        <dbReference type="Pfam" id="PF11967"/>
    </source>
</evidence>
<protein>
    <recommendedName>
        <fullName evidence="2 7">DNA repair protein RecO</fullName>
    </recommendedName>
    <alternativeName>
        <fullName evidence="6 7">Recombination protein O</fullName>
    </alternativeName>
</protein>
<evidence type="ECO:0000256" key="5">
    <source>
        <dbReference type="ARBA" id="ARBA00023204"/>
    </source>
</evidence>
<keyword evidence="4 7" id="KW-0233">DNA recombination</keyword>
<dbReference type="InterPro" id="IPR037278">
    <property type="entry name" value="ARFGAP/RecO"/>
</dbReference>
<evidence type="ECO:0000256" key="2">
    <source>
        <dbReference type="ARBA" id="ARBA00021310"/>
    </source>
</evidence>
<evidence type="ECO:0000256" key="7">
    <source>
        <dbReference type="HAMAP-Rule" id="MF_00201"/>
    </source>
</evidence>